<keyword evidence="2" id="KW-1133">Transmembrane helix</keyword>
<name>A0ABR4C1Q0_9HELO</name>
<feature type="transmembrane region" description="Helical" evidence="2">
    <location>
        <begin position="209"/>
        <end position="230"/>
    </location>
</feature>
<proteinExistence type="predicted"/>
<keyword evidence="3" id="KW-0732">Signal</keyword>
<dbReference type="InterPro" id="IPR007567">
    <property type="entry name" value="Mid2_dom"/>
</dbReference>
<evidence type="ECO:0000313" key="6">
    <source>
        <dbReference type="Proteomes" id="UP001595075"/>
    </source>
</evidence>
<keyword evidence="2" id="KW-0812">Transmembrane</keyword>
<evidence type="ECO:0000313" key="5">
    <source>
        <dbReference type="EMBL" id="KAL2063840.1"/>
    </source>
</evidence>
<dbReference type="Proteomes" id="UP001595075">
    <property type="component" value="Unassembled WGS sequence"/>
</dbReference>
<feature type="region of interest" description="Disordered" evidence="1">
    <location>
        <begin position="179"/>
        <end position="203"/>
    </location>
</feature>
<feature type="compositionally biased region" description="Low complexity" evidence="1">
    <location>
        <begin position="40"/>
        <end position="66"/>
    </location>
</feature>
<feature type="compositionally biased region" description="Polar residues" evidence="1">
    <location>
        <begin position="188"/>
        <end position="203"/>
    </location>
</feature>
<sequence>MLSRPQLRLFSIFALLVAVTNATWLDANVYQRGLNARQQASGSTSGTPATGTGEPSAAAVTPSSSSIREEPTPTPTPTPSPTPSPSSSSVIIPPSTTPPSVSPSATPTSSPSATPSSSAASTPTRTSSPPQDSSSPTEKASSTKTTAKVTPTPTTFVVVNTVVRTESGSTFSSLASSTVTSTLPTGTAALNSDGTPKSTGMSSKTRNTIIGVVVGIGGAILLAGLGVVAFRIWGRRKNSDESDGLMSFGNTGHEKTGSSSATGTTGASPFTSTLENYHNPARNGNVNASSNF</sequence>
<feature type="compositionally biased region" description="Pro residues" evidence="1">
    <location>
        <begin position="72"/>
        <end position="84"/>
    </location>
</feature>
<keyword evidence="6" id="KW-1185">Reference proteome</keyword>
<feature type="signal peptide" evidence="3">
    <location>
        <begin position="1"/>
        <end position="22"/>
    </location>
</feature>
<accession>A0ABR4C1Q0</accession>
<comment type="caution">
    <text evidence="5">The sequence shown here is derived from an EMBL/GenBank/DDBJ whole genome shotgun (WGS) entry which is preliminary data.</text>
</comment>
<reference evidence="5 6" key="1">
    <citation type="journal article" date="2024" name="Commun. Biol.">
        <title>Comparative genomic analysis of thermophilic fungi reveals convergent evolutionary adaptations and gene losses.</title>
        <authorList>
            <person name="Steindorff A.S."/>
            <person name="Aguilar-Pontes M.V."/>
            <person name="Robinson A.J."/>
            <person name="Andreopoulos B."/>
            <person name="LaButti K."/>
            <person name="Kuo A."/>
            <person name="Mondo S."/>
            <person name="Riley R."/>
            <person name="Otillar R."/>
            <person name="Haridas S."/>
            <person name="Lipzen A."/>
            <person name="Grimwood J."/>
            <person name="Schmutz J."/>
            <person name="Clum A."/>
            <person name="Reid I.D."/>
            <person name="Moisan M.C."/>
            <person name="Butler G."/>
            <person name="Nguyen T.T.M."/>
            <person name="Dewar K."/>
            <person name="Conant G."/>
            <person name="Drula E."/>
            <person name="Henrissat B."/>
            <person name="Hansel C."/>
            <person name="Singer S."/>
            <person name="Hutchinson M.I."/>
            <person name="de Vries R.P."/>
            <person name="Natvig D.O."/>
            <person name="Powell A.J."/>
            <person name="Tsang A."/>
            <person name="Grigoriev I.V."/>
        </authorList>
    </citation>
    <scope>NUCLEOTIDE SEQUENCE [LARGE SCALE GENOMIC DNA]</scope>
    <source>
        <strain evidence="5 6">CBS 494.80</strain>
    </source>
</reference>
<evidence type="ECO:0000256" key="1">
    <source>
        <dbReference type="SAM" id="MobiDB-lite"/>
    </source>
</evidence>
<feature type="compositionally biased region" description="Polar residues" evidence="1">
    <location>
        <begin position="282"/>
        <end position="292"/>
    </location>
</feature>
<feature type="domain" description="Mid2" evidence="4">
    <location>
        <begin position="167"/>
        <end position="244"/>
    </location>
</feature>
<dbReference type="Pfam" id="PF04478">
    <property type="entry name" value="Mid2"/>
    <property type="match status" value="1"/>
</dbReference>
<evidence type="ECO:0000256" key="3">
    <source>
        <dbReference type="SAM" id="SignalP"/>
    </source>
</evidence>
<protein>
    <recommendedName>
        <fullName evidence="4">Mid2 domain-containing protein</fullName>
    </recommendedName>
</protein>
<feature type="region of interest" description="Disordered" evidence="1">
    <location>
        <begin position="240"/>
        <end position="292"/>
    </location>
</feature>
<organism evidence="5 6">
    <name type="scientific">Oculimacula yallundae</name>
    <dbReference type="NCBI Taxonomy" id="86028"/>
    <lineage>
        <taxon>Eukaryota</taxon>
        <taxon>Fungi</taxon>
        <taxon>Dikarya</taxon>
        <taxon>Ascomycota</taxon>
        <taxon>Pezizomycotina</taxon>
        <taxon>Leotiomycetes</taxon>
        <taxon>Helotiales</taxon>
        <taxon>Ploettnerulaceae</taxon>
        <taxon>Oculimacula</taxon>
    </lineage>
</organism>
<feature type="compositionally biased region" description="Low complexity" evidence="1">
    <location>
        <begin position="85"/>
        <end position="94"/>
    </location>
</feature>
<dbReference type="EMBL" id="JAZHXI010000014">
    <property type="protein sequence ID" value="KAL2063840.1"/>
    <property type="molecule type" value="Genomic_DNA"/>
</dbReference>
<feature type="compositionally biased region" description="Low complexity" evidence="1">
    <location>
        <begin position="257"/>
        <end position="273"/>
    </location>
</feature>
<evidence type="ECO:0000259" key="4">
    <source>
        <dbReference type="Pfam" id="PF04478"/>
    </source>
</evidence>
<evidence type="ECO:0000256" key="2">
    <source>
        <dbReference type="SAM" id="Phobius"/>
    </source>
</evidence>
<keyword evidence="2" id="KW-0472">Membrane</keyword>
<feature type="compositionally biased region" description="Low complexity" evidence="1">
    <location>
        <begin position="102"/>
        <end position="149"/>
    </location>
</feature>
<gene>
    <name evidence="5" type="ORF">VTL71DRAFT_4334</name>
</gene>
<feature type="region of interest" description="Disordered" evidence="1">
    <location>
        <begin position="37"/>
        <end position="149"/>
    </location>
</feature>
<feature type="chain" id="PRO_5047368750" description="Mid2 domain-containing protein" evidence="3">
    <location>
        <begin position="23"/>
        <end position="292"/>
    </location>
</feature>